<evidence type="ECO:0000313" key="2">
    <source>
        <dbReference type="EMBL" id="MBJ6800134.1"/>
    </source>
</evidence>
<sequence>MKRLLALTLLIVSLLADRPATAAPPQSYFYPFVNPYEATVMELPKEFEVRLPDQVPVYEFVIRPFPHREIPEVFWYEKGLACSLVYQEHKAPLVFLVAGSGSRFDVPRMLKLQKVLYQAGFHVISITSPTHMDFVVNAASGLPGIATDDAKDLYRVMDLAYQKVRDRIQVSQFLLAGYSLGGFDAAFVAKLDDREHHFDFKRVLLINPPVCLYDSVSALDRLLVQNVPGGMDNFDTWFRGVFSETMHLTESWGPGGLSGESMYRTYKRMQPSESNLAALIGLTARMNAADMIFTADVMNGGGYIVPKNVRLTSTTSLTRYATVAYKTSFIDYFEQWLFPHYQKMEPGLTREELLRRETLRSLEGYLKGSGKFGLIHNEDDIILVPGDIEYLERVFGDRAWIFPSGGHMGNMFHPDVVSAITGFLKGKEE</sequence>
<organism evidence="2 3">
    <name type="scientific">Geomonas propionica</name>
    <dbReference type="NCBI Taxonomy" id="2798582"/>
    <lineage>
        <taxon>Bacteria</taxon>
        <taxon>Pseudomonadati</taxon>
        <taxon>Thermodesulfobacteriota</taxon>
        <taxon>Desulfuromonadia</taxon>
        <taxon>Geobacterales</taxon>
        <taxon>Geobacteraceae</taxon>
        <taxon>Geomonas</taxon>
    </lineage>
</organism>
<dbReference type="Gene3D" id="3.40.50.1820">
    <property type="entry name" value="alpha/beta hydrolase"/>
    <property type="match status" value="1"/>
</dbReference>
<dbReference type="InterPro" id="IPR007428">
    <property type="entry name" value="MlaA"/>
</dbReference>
<reference evidence="2 3" key="1">
    <citation type="submission" date="2020-12" db="EMBL/GenBank/DDBJ databases">
        <title>Geomonas sp. Red259, isolated from paddy soil.</title>
        <authorList>
            <person name="Xu Z."/>
            <person name="Zhang Z."/>
            <person name="Masuda Y."/>
            <person name="Itoh H."/>
            <person name="Senoo K."/>
        </authorList>
    </citation>
    <scope>NUCLEOTIDE SEQUENCE [LARGE SCALE GENOMIC DNA]</scope>
    <source>
        <strain evidence="2 3">Red259</strain>
    </source>
</reference>
<evidence type="ECO:0000256" key="1">
    <source>
        <dbReference type="SAM" id="SignalP"/>
    </source>
</evidence>
<dbReference type="RefSeq" id="WP_199394648.1">
    <property type="nucleotide sequence ID" value="NZ_JAEMHK010000005.1"/>
</dbReference>
<keyword evidence="1" id="KW-0732">Signal</keyword>
<evidence type="ECO:0000313" key="3">
    <source>
        <dbReference type="Proteomes" id="UP000641025"/>
    </source>
</evidence>
<name>A0ABS0YQA8_9BACT</name>
<dbReference type="EMBL" id="JAEMHK010000005">
    <property type="protein sequence ID" value="MBJ6800134.1"/>
    <property type="molecule type" value="Genomic_DNA"/>
</dbReference>
<keyword evidence="2" id="KW-0378">Hydrolase</keyword>
<feature type="chain" id="PRO_5047289326" evidence="1">
    <location>
        <begin position="23"/>
        <end position="429"/>
    </location>
</feature>
<dbReference type="InterPro" id="IPR029058">
    <property type="entry name" value="AB_hydrolase_fold"/>
</dbReference>
<dbReference type="Proteomes" id="UP000641025">
    <property type="component" value="Unassembled WGS sequence"/>
</dbReference>
<proteinExistence type="predicted"/>
<dbReference type="GO" id="GO:0016787">
    <property type="term" value="F:hydrolase activity"/>
    <property type="evidence" value="ECO:0007669"/>
    <property type="project" value="UniProtKB-KW"/>
</dbReference>
<dbReference type="SUPFAM" id="SSF53474">
    <property type="entry name" value="alpha/beta-Hydrolases"/>
    <property type="match status" value="1"/>
</dbReference>
<comment type="caution">
    <text evidence="2">The sequence shown here is derived from an EMBL/GenBank/DDBJ whole genome shotgun (WGS) entry which is preliminary data.</text>
</comment>
<accession>A0ABS0YQA8</accession>
<dbReference type="PANTHER" id="PTHR30035">
    <property type="entry name" value="LIPOPROTEIN VACJ-RELATED"/>
    <property type="match status" value="1"/>
</dbReference>
<feature type="signal peptide" evidence="1">
    <location>
        <begin position="1"/>
        <end position="22"/>
    </location>
</feature>
<protein>
    <submittedName>
        <fullName evidence="2">Alpha/beta fold hydrolase</fullName>
    </submittedName>
</protein>
<gene>
    <name evidence="2" type="ORF">JFN90_08275</name>
</gene>
<dbReference type="PANTHER" id="PTHR30035:SF1">
    <property type="entry name" value="AB HYDROLASE-1 DOMAIN-CONTAINING PROTEIN"/>
    <property type="match status" value="1"/>
</dbReference>
<keyword evidence="3" id="KW-1185">Reference proteome</keyword>